<dbReference type="CDD" id="cd00383">
    <property type="entry name" value="trans_reg_C"/>
    <property type="match status" value="1"/>
</dbReference>
<dbReference type="GO" id="GO:0006355">
    <property type="term" value="P:regulation of DNA-templated transcription"/>
    <property type="evidence" value="ECO:0007669"/>
    <property type="project" value="InterPro"/>
</dbReference>
<dbReference type="Gene3D" id="1.10.10.10">
    <property type="entry name" value="Winged helix-like DNA-binding domain superfamily/Winged helix DNA-binding domain"/>
    <property type="match status" value="1"/>
</dbReference>
<dbReference type="SUPFAM" id="SSF52540">
    <property type="entry name" value="P-loop containing nucleoside triphosphate hydrolases"/>
    <property type="match status" value="1"/>
</dbReference>
<accession>A0A5Q0GWT4</accession>
<dbReference type="PANTHER" id="PTHR35807:SF1">
    <property type="entry name" value="TRANSCRIPTIONAL REGULATOR REDD"/>
    <property type="match status" value="1"/>
</dbReference>
<evidence type="ECO:0000256" key="2">
    <source>
        <dbReference type="ARBA" id="ARBA00023015"/>
    </source>
</evidence>
<dbReference type="SUPFAM" id="SSF48452">
    <property type="entry name" value="TPR-like"/>
    <property type="match status" value="3"/>
</dbReference>
<evidence type="ECO:0000256" key="4">
    <source>
        <dbReference type="ARBA" id="ARBA00023163"/>
    </source>
</evidence>
<dbReference type="InterPro" id="IPR027417">
    <property type="entry name" value="P-loop_NTPase"/>
</dbReference>
<dbReference type="InterPro" id="IPR001867">
    <property type="entry name" value="OmpR/PhoB-type_DNA-bd"/>
</dbReference>
<dbReference type="InterPro" id="IPR041664">
    <property type="entry name" value="AAA_16"/>
</dbReference>
<feature type="DNA-binding region" description="OmpR/PhoB-type" evidence="5">
    <location>
        <begin position="1"/>
        <end position="104"/>
    </location>
</feature>
<dbReference type="InterPro" id="IPR011990">
    <property type="entry name" value="TPR-like_helical_dom_sf"/>
</dbReference>
<dbReference type="GO" id="GO:0003677">
    <property type="term" value="F:DNA binding"/>
    <property type="evidence" value="ECO:0007669"/>
    <property type="project" value="UniProtKB-UniRule"/>
</dbReference>
<dbReference type="SUPFAM" id="SSF46894">
    <property type="entry name" value="C-terminal effector domain of the bipartite response regulators"/>
    <property type="match status" value="1"/>
</dbReference>
<dbReference type="InterPro" id="IPR016032">
    <property type="entry name" value="Sig_transdc_resp-reg_C-effctor"/>
</dbReference>
<evidence type="ECO:0000259" key="6">
    <source>
        <dbReference type="PROSITE" id="PS51755"/>
    </source>
</evidence>
<gene>
    <name evidence="7" type="ORF">EKG83_10255</name>
</gene>
<evidence type="ECO:0000256" key="5">
    <source>
        <dbReference type="PROSITE-ProRule" id="PRU01091"/>
    </source>
</evidence>
<evidence type="ECO:0000313" key="7">
    <source>
        <dbReference type="EMBL" id="QFZ17812.1"/>
    </source>
</evidence>
<dbReference type="EMBL" id="CP034550">
    <property type="protein sequence ID" value="QFZ17812.1"/>
    <property type="molecule type" value="Genomic_DNA"/>
</dbReference>
<protein>
    <submittedName>
        <fullName evidence="7">Transcriptional regulator</fullName>
    </submittedName>
</protein>
<dbReference type="GO" id="GO:0000160">
    <property type="term" value="P:phosphorelay signal transduction system"/>
    <property type="evidence" value="ECO:0007669"/>
    <property type="project" value="InterPro"/>
</dbReference>
<dbReference type="InterPro" id="IPR036388">
    <property type="entry name" value="WH-like_DNA-bd_sf"/>
</dbReference>
<dbReference type="SMART" id="SM01043">
    <property type="entry name" value="BTAD"/>
    <property type="match status" value="1"/>
</dbReference>
<feature type="domain" description="OmpR/PhoB-type" evidence="6">
    <location>
        <begin position="1"/>
        <end position="104"/>
    </location>
</feature>
<evidence type="ECO:0000256" key="3">
    <source>
        <dbReference type="ARBA" id="ARBA00023125"/>
    </source>
</evidence>
<dbReference type="Proteomes" id="UP000325787">
    <property type="component" value="Chromosome"/>
</dbReference>
<dbReference type="Pfam" id="PF00486">
    <property type="entry name" value="Trans_reg_C"/>
    <property type="match status" value="1"/>
</dbReference>
<dbReference type="PROSITE" id="PS51755">
    <property type="entry name" value="OMPR_PHOB"/>
    <property type="match status" value="1"/>
</dbReference>
<dbReference type="Pfam" id="PF03704">
    <property type="entry name" value="BTAD"/>
    <property type="match status" value="1"/>
</dbReference>
<sequence length="1205" mass="127098">MSDQENGVRVELLGPVRLWVGSRAVDPGAPRPRAVLAVLASHPGSVVPRDDLVAAVWDAGAPATAVGNLHTYVSALRKALEPGRGRGEPWRLLTSTGAGYRLRVAPGAVDSVEFARLVEQARGRFAEADVHGAFASADAALALWRGEVMPGLPGPFVTAQRARLEELRTAVVELRAEAGLAAGRHAELVDGLAALVAEHPLRGRPRELLMRALHACGRGAEAVDTYREFRAALVDALGIEPGPELRRLHDRILADDPAPLISAPGPAAPRSGVPRTAVTGAGAPRAGLSVVGLSRAGLPGTAAPRVVSRAAAVPAAPVLAGRAAELAVVEELVRDLGWGRGGRLWVEGEPGIGKSALVATVLDRAARAGARVAHGVAEELGRRFPLGLALDCLDITGRSTDERGAAIWRALRDDRAGQSVLVSIDPVFSVIEDMVALVAARCADGPVVLALDDLQWSDDASVVLWHRLLRLTEHLPLLLVGATRPLPNRSDLRRLRRDVDASGGALFDLAPLDDHAVAAVIGDVVGAPPGAGLRRVAERAAGNPLYVREIADALLRDGVVRLDEGVADVAADSLDRAPRSLVSAVTSRLGYLTDATRDVLRWAALLGGEFTVGDVAAVLGKPVTDVVEPLDEAIAAGVLRDAGLRLAFRHPVIRQALYEGTPLALRVALHQQAARTLARSGAPVEHVAGQLLAADGGSGAWVGRWLAGAVPLLTYRAPLVAVELLRRAVEPGVDLGDPARGAVLTAQLASVLFRIGRDAEAESCARRALPLLADPDLAAQTRWILAYVPYRASRAEEALVILDDALADPALPEAWRARLVSLVALVQRAGVGEVERSAASAREAIALGEAAGDRFAVGQALEVLWQVDAVRRDYAGAVGHLDRALDVVGVDVGLTDLRLVLLDNRAFTLQCLDRLDDATADLRLAAEIAGQGAPAAGVQVAGAVHDFWLGRWDDATARLSAVLDDDPAFTGFGLREGGPVLLLHGVGALIAAHRDDQAALDRHLEAGTTLPLVTAADRENCDFLMAARAVACARRGDVAEAMAVLRTILDARYAQMMLRHQWLPDLVRLALDHGDDATARAATEACEEEAAVETRPARAATAALRCRALLDGDPDGMAEVVRRYRAVGRLFELAQSVEDHAVLLGRAGRAEESADVLREAVALHLRLGARWDARCAAERVRGRGLGAGAGRALERSRARWSPNRS</sequence>
<evidence type="ECO:0000256" key="1">
    <source>
        <dbReference type="ARBA" id="ARBA00005820"/>
    </source>
</evidence>
<dbReference type="CDD" id="cd15831">
    <property type="entry name" value="BTAD"/>
    <property type="match status" value="1"/>
</dbReference>
<dbReference type="RefSeq" id="WP_153277990.1">
    <property type="nucleotide sequence ID" value="NZ_CP034550.1"/>
</dbReference>
<evidence type="ECO:0000313" key="8">
    <source>
        <dbReference type="Proteomes" id="UP000325787"/>
    </source>
</evidence>
<dbReference type="Pfam" id="PF13191">
    <property type="entry name" value="AAA_16"/>
    <property type="match status" value="1"/>
</dbReference>
<keyword evidence="4" id="KW-0804">Transcription</keyword>
<dbReference type="PANTHER" id="PTHR35807">
    <property type="entry name" value="TRANSCRIPTIONAL REGULATOR REDD-RELATED"/>
    <property type="match status" value="1"/>
</dbReference>
<dbReference type="InterPro" id="IPR051677">
    <property type="entry name" value="AfsR-DnrI-RedD_regulator"/>
</dbReference>
<dbReference type="AlphaFoldDB" id="A0A5Q0GWT4"/>
<dbReference type="InterPro" id="IPR005158">
    <property type="entry name" value="BTAD"/>
</dbReference>
<organism evidence="7 8">
    <name type="scientific">Saccharothrix syringae</name>
    <name type="common">Nocardiopsis syringae</name>
    <dbReference type="NCBI Taxonomy" id="103733"/>
    <lineage>
        <taxon>Bacteria</taxon>
        <taxon>Bacillati</taxon>
        <taxon>Actinomycetota</taxon>
        <taxon>Actinomycetes</taxon>
        <taxon>Pseudonocardiales</taxon>
        <taxon>Pseudonocardiaceae</taxon>
        <taxon>Saccharothrix</taxon>
    </lineage>
</organism>
<keyword evidence="2" id="KW-0805">Transcription regulation</keyword>
<name>A0A5Q0GWT4_SACSY</name>
<dbReference type="Gene3D" id="1.25.40.10">
    <property type="entry name" value="Tetratricopeptide repeat domain"/>
    <property type="match status" value="2"/>
</dbReference>
<dbReference type="KEGG" id="ssyi:EKG83_10255"/>
<proteinExistence type="inferred from homology"/>
<comment type="similarity">
    <text evidence="1">Belongs to the AfsR/DnrI/RedD regulatory family.</text>
</comment>
<keyword evidence="3 5" id="KW-0238">DNA-binding</keyword>
<keyword evidence="8" id="KW-1185">Reference proteome</keyword>
<reference evidence="8" key="1">
    <citation type="journal article" date="2021" name="Curr. Microbiol.">
        <title>Complete genome of nocamycin-producing strain Saccharothrix syringae NRRL B-16468 reveals the biosynthetic potential for secondary metabolites.</title>
        <authorList>
            <person name="Mo X."/>
            <person name="Yang S."/>
        </authorList>
    </citation>
    <scope>NUCLEOTIDE SEQUENCE [LARGE SCALE GENOMIC DNA]</scope>
    <source>
        <strain evidence="8">ATCC 51364 / DSM 43886 / JCM 6844 / KCTC 9398 / NBRC 14523 / NRRL B-16468 / INA 2240</strain>
    </source>
</reference>
<dbReference type="SMART" id="SM00862">
    <property type="entry name" value="Trans_reg_C"/>
    <property type="match status" value="1"/>
</dbReference>